<organism evidence="1 2">
    <name type="scientific">Dichanthelium oligosanthes</name>
    <dbReference type="NCBI Taxonomy" id="888268"/>
    <lineage>
        <taxon>Eukaryota</taxon>
        <taxon>Viridiplantae</taxon>
        <taxon>Streptophyta</taxon>
        <taxon>Embryophyta</taxon>
        <taxon>Tracheophyta</taxon>
        <taxon>Spermatophyta</taxon>
        <taxon>Magnoliopsida</taxon>
        <taxon>Liliopsida</taxon>
        <taxon>Poales</taxon>
        <taxon>Poaceae</taxon>
        <taxon>PACMAD clade</taxon>
        <taxon>Panicoideae</taxon>
        <taxon>Panicodae</taxon>
        <taxon>Paniceae</taxon>
        <taxon>Dichantheliinae</taxon>
        <taxon>Dichanthelium</taxon>
    </lineage>
</organism>
<proteinExistence type="predicted"/>
<protein>
    <submittedName>
        <fullName evidence="1">Uncharacterized protein</fullName>
    </submittedName>
</protein>
<accession>A0A1E5W0U4</accession>
<dbReference type="Proteomes" id="UP000095767">
    <property type="component" value="Unassembled WGS sequence"/>
</dbReference>
<feature type="non-terminal residue" evidence="1">
    <location>
        <position position="52"/>
    </location>
</feature>
<keyword evidence="2" id="KW-1185">Reference proteome</keyword>
<gene>
    <name evidence="1" type="ORF">BAE44_0007968</name>
</gene>
<reference evidence="1 2" key="1">
    <citation type="submission" date="2016-09" db="EMBL/GenBank/DDBJ databases">
        <title>The draft genome of Dichanthelium oligosanthes: A C3 panicoid grass species.</title>
        <authorList>
            <person name="Studer A.J."/>
            <person name="Schnable J.C."/>
            <person name="Brutnell T.P."/>
        </authorList>
    </citation>
    <scope>NUCLEOTIDE SEQUENCE [LARGE SCALE GENOMIC DNA]</scope>
    <source>
        <strain evidence="2">cv. Kellogg 1175</strain>
        <tissue evidence="1">Leaf</tissue>
    </source>
</reference>
<name>A0A1E5W0U4_9POAL</name>
<comment type="caution">
    <text evidence="1">The sequence shown here is derived from an EMBL/GenBank/DDBJ whole genome shotgun (WGS) entry which is preliminary data.</text>
</comment>
<sequence length="52" mass="6238">MREPRKCVRKSIKFTKKKKLKDFAMLPNKLFQDMYALLVVLVQEINALNFHN</sequence>
<evidence type="ECO:0000313" key="1">
    <source>
        <dbReference type="EMBL" id="OEL31013.1"/>
    </source>
</evidence>
<evidence type="ECO:0000313" key="2">
    <source>
        <dbReference type="Proteomes" id="UP000095767"/>
    </source>
</evidence>
<dbReference type="EMBL" id="LWDX02024325">
    <property type="protein sequence ID" value="OEL31013.1"/>
    <property type="molecule type" value="Genomic_DNA"/>
</dbReference>
<dbReference type="AlphaFoldDB" id="A0A1E5W0U4"/>